<keyword evidence="2" id="KW-1185">Reference proteome</keyword>
<reference evidence="2" key="1">
    <citation type="submission" date="2018-04" db="EMBL/GenBank/DDBJ databases">
        <authorList>
            <person name="Harrington T."/>
            <person name="Washburn E."/>
            <person name="Bricker J."/>
            <person name="McKinney A."/>
            <person name="Betsko A.J."/>
            <person name="Garlena R.A."/>
            <person name="Russell D.A."/>
            <person name="Pope W.A."/>
            <person name="Jacobs-Sera D."/>
            <person name="Hatfull G.F."/>
        </authorList>
    </citation>
    <scope>NUCLEOTIDE SEQUENCE [LARGE SCALE GENOMIC DNA]</scope>
</reference>
<evidence type="ECO:0000313" key="2">
    <source>
        <dbReference type="Proteomes" id="UP000250774"/>
    </source>
</evidence>
<dbReference type="Proteomes" id="UP000250774">
    <property type="component" value="Segment"/>
</dbReference>
<gene>
    <name evidence="1" type="primary">45</name>
    <name evidence="1" type="ORF">PBI_SUZY_45</name>
</gene>
<dbReference type="RefSeq" id="YP_009803006.1">
    <property type="nucleotide sequence ID" value="NC_047990.1"/>
</dbReference>
<proteinExistence type="predicted"/>
<organism evidence="1 2">
    <name type="scientific">Gordonia phage Suzy</name>
    <dbReference type="NCBI Taxonomy" id="2201430"/>
    <lineage>
        <taxon>Viruses</taxon>
        <taxon>Duplodnaviria</taxon>
        <taxon>Heunggongvirae</taxon>
        <taxon>Uroviricota</taxon>
        <taxon>Caudoviricetes</taxon>
        <taxon>Terapinvirus</taxon>
        <taxon>Terapinvirus suzy</taxon>
    </lineage>
</organism>
<protein>
    <submittedName>
        <fullName evidence="1">Uncharacterized protein</fullName>
    </submittedName>
</protein>
<dbReference type="KEGG" id="vg:54993564"/>
<evidence type="ECO:0000313" key="1">
    <source>
        <dbReference type="EMBL" id="AWY06150.1"/>
    </source>
</evidence>
<sequence>MYEEHEEQWNGVVSRVCQHYDNAMEDLDFAPYFTVDDVDELPILREALVAARYAL</sequence>
<dbReference type="GeneID" id="54993564"/>
<name>A0A2Z4Q865_9CAUD</name>
<accession>A0A2Z4Q865</accession>
<dbReference type="EMBL" id="MH271313">
    <property type="protein sequence ID" value="AWY06150.1"/>
    <property type="molecule type" value="Genomic_DNA"/>
</dbReference>